<dbReference type="GO" id="GO:0003677">
    <property type="term" value="F:DNA binding"/>
    <property type="evidence" value="ECO:0007669"/>
    <property type="project" value="InterPro"/>
</dbReference>
<evidence type="ECO:0000256" key="1">
    <source>
        <dbReference type="SAM" id="MobiDB-lite"/>
    </source>
</evidence>
<dbReference type="InterPro" id="IPR012337">
    <property type="entry name" value="RNaseH-like_sf"/>
</dbReference>
<reference evidence="4 5" key="1">
    <citation type="submission" date="2013-08" db="EMBL/GenBank/DDBJ databases">
        <title>The genome sequence of Skermanella stibiiresistens.</title>
        <authorList>
            <person name="Zhu W."/>
            <person name="Wang G."/>
        </authorList>
    </citation>
    <scope>NUCLEOTIDE SEQUENCE [LARGE SCALE GENOMIC DNA]</scope>
    <source>
        <strain evidence="4 5">SB22</strain>
    </source>
</reference>
<dbReference type="AlphaFoldDB" id="W9GPK3"/>
<accession>W9GPK3</accession>
<dbReference type="NCBIfam" id="NF033592">
    <property type="entry name" value="transpos_IS4_1"/>
    <property type="match status" value="1"/>
</dbReference>
<dbReference type="InterPro" id="IPR047952">
    <property type="entry name" value="Transpos_IS4"/>
</dbReference>
<dbReference type="GO" id="GO:0006313">
    <property type="term" value="P:DNA transposition"/>
    <property type="evidence" value="ECO:0007669"/>
    <property type="project" value="InterPro"/>
</dbReference>
<dbReference type="PANTHER" id="PTHR37529:SF1">
    <property type="entry name" value="TRANSPOSASE INSG FOR INSERTION SEQUENCE ELEMENT IS4-RELATED"/>
    <property type="match status" value="1"/>
</dbReference>
<dbReference type="Pfam" id="PF01609">
    <property type="entry name" value="DDE_Tnp_1"/>
    <property type="match status" value="1"/>
</dbReference>
<dbReference type="InterPro" id="IPR002559">
    <property type="entry name" value="Transposase_11"/>
</dbReference>
<dbReference type="InterPro" id="IPR024473">
    <property type="entry name" value="Transposases_IS4_N"/>
</dbReference>
<dbReference type="GO" id="GO:0004803">
    <property type="term" value="F:transposase activity"/>
    <property type="evidence" value="ECO:0007669"/>
    <property type="project" value="InterPro"/>
</dbReference>
<dbReference type="OrthoDB" id="9796012at2"/>
<evidence type="ECO:0000259" key="2">
    <source>
        <dbReference type="Pfam" id="PF01609"/>
    </source>
</evidence>
<gene>
    <name evidence="4" type="ORF">N825_05160</name>
</gene>
<organism evidence="4 5">
    <name type="scientific">Skermanella stibiiresistens SB22</name>
    <dbReference type="NCBI Taxonomy" id="1385369"/>
    <lineage>
        <taxon>Bacteria</taxon>
        <taxon>Pseudomonadati</taxon>
        <taxon>Pseudomonadota</taxon>
        <taxon>Alphaproteobacteria</taxon>
        <taxon>Rhodospirillales</taxon>
        <taxon>Azospirillaceae</taxon>
        <taxon>Skermanella</taxon>
    </lineage>
</organism>
<dbReference type="Pfam" id="PF13006">
    <property type="entry name" value="Nterm_IS4"/>
    <property type="match status" value="1"/>
</dbReference>
<keyword evidence="5" id="KW-1185">Reference proteome</keyword>
<name>W9GPK3_9PROT</name>
<evidence type="ECO:0000259" key="3">
    <source>
        <dbReference type="Pfam" id="PF13006"/>
    </source>
</evidence>
<dbReference type="RefSeq" id="WP_051514256.1">
    <property type="nucleotide sequence ID" value="NZ_AVFL01000094.1"/>
</dbReference>
<dbReference type="STRING" id="1385369.N825_05160"/>
<comment type="caution">
    <text evidence="4">The sequence shown here is derived from an EMBL/GenBank/DDBJ whole genome shotgun (WGS) entry which is preliminary data.</text>
</comment>
<dbReference type="PATRIC" id="fig|1385369.3.peg.7274"/>
<dbReference type="EMBL" id="AVFL01000094">
    <property type="protein sequence ID" value="EWY35664.1"/>
    <property type="molecule type" value="Genomic_DNA"/>
</dbReference>
<evidence type="ECO:0008006" key="6">
    <source>
        <dbReference type="Google" id="ProtNLM"/>
    </source>
</evidence>
<protein>
    <recommendedName>
        <fullName evidence="6">Transposase IS4</fullName>
    </recommendedName>
</protein>
<dbReference type="SUPFAM" id="SSF53098">
    <property type="entry name" value="Ribonuclease H-like"/>
    <property type="match status" value="1"/>
</dbReference>
<proteinExistence type="predicted"/>
<feature type="region of interest" description="Disordered" evidence="1">
    <location>
        <begin position="396"/>
        <end position="416"/>
    </location>
</feature>
<sequence>MARGPVILPKGMSISDTVTIGVLVRCVPARIVDEVLEETGRRSLRQRSLPARFMIYYVMAMALYFQDSYLEVQRKLFAGLQWLSMAPWLNVGAGKSAITMARQRLGREPLERLFQRVVRPIARERTRGAWYRGRRLVAWDGTMVDLADEPEIEAAFGRPNGGGSGAYPQMRLFALVETGTRVVFGLAGGHLNETCEQSLARDLLGKLTPGMLCLADRGLVSGRLWRDAAATGADLLWRMKANQKFPCLERLPDGSFLSELSVDSTDRAAGKVPVRVIEYTLDAVPGTQPVHRLITTILDPRGAPAHELATLYHERWEAEIAFHEIKVGLPGQRLMLRSRSVDLIWQELYGLALTHFALRDLMHEAALVGDRDVDTLSFTTTVKIVRSHVLMHGSFSPCAPAGHPDEDHPRDPALPG</sequence>
<feature type="compositionally biased region" description="Basic and acidic residues" evidence="1">
    <location>
        <begin position="403"/>
        <end position="416"/>
    </location>
</feature>
<evidence type="ECO:0000313" key="5">
    <source>
        <dbReference type="Proteomes" id="UP000019486"/>
    </source>
</evidence>
<evidence type="ECO:0000313" key="4">
    <source>
        <dbReference type="EMBL" id="EWY35664.1"/>
    </source>
</evidence>
<feature type="domain" description="Transposase IS4-like" evidence="2">
    <location>
        <begin position="133"/>
        <end position="355"/>
    </location>
</feature>
<feature type="domain" description="Transposase IS4 N-terminal" evidence="3">
    <location>
        <begin position="18"/>
        <end position="115"/>
    </location>
</feature>
<dbReference type="PANTHER" id="PTHR37529">
    <property type="entry name" value="TRANSPOSASE INSG FOR INSERTION SEQUENCE ELEMENT IS4-RELATED"/>
    <property type="match status" value="1"/>
</dbReference>
<dbReference type="Proteomes" id="UP000019486">
    <property type="component" value="Unassembled WGS sequence"/>
</dbReference>